<dbReference type="InterPro" id="IPR036866">
    <property type="entry name" value="RibonucZ/Hydroxyglut_hydro"/>
</dbReference>
<dbReference type="InterPro" id="IPR051453">
    <property type="entry name" value="MBL_Glyoxalase_II"/>
</dbReference>
<evidence type="ECO:0000259" key="5">
    <source>
        <dbReference type="SMART" id="SM00849"/>
    </source>
</evidence>
<keyword evidence="3" id="KW-0378">Hydrolase</keyword>
<dbReference type="PANTHER" id="PTHR46233">
    <property type="entry name" value="HYDROXYACYLGLUTATHIONE HYDROLASE GLOC"/>
    <property type="match status" value="1"/>
</dbReference>
<dbReference type="CDD" id="cd06262">
    <property type="entry name" value="metallo-hydrolase-like_MBL-fold"/>
    <property type="match status" value="1"/>
</dbReference>
<keyword evidence="7" id="KW-1185">Reference proteome</keyword>
<dbReference type="Proteomes" id="UP000003100">
    <property type="component" value="Unassembled WGS sequence"/>
</dbReference>
<dbReference type="GO" id="GO:0016787">
    <property type="term" value="F:hydrolase activity"/>
    <property type="evidence" value="ECO:0007669"/>
    <property type="project" value="UniProtKB-KW"/>
</dbReference>
<evidence type="ECO:0000256" key="3">
    <source>
        <dbReference type="ARBA" id="ARBA00022801"/>
    </source>
</evidence>
<dbReference type="SMART" id="SM00849">
    <property type="entry name" value="Lactamase_B"/>
    <property type="match status" value="1"/>
</dbReference>
<comment type="cofactor">
    <cofactor evidence="1">
        <name>Zn(2+)</name>
        <dbReference type="ChEBI" id="CHEBI:29105"/>
    </cofactor>
</comment>
<sequence length="209" mass="23391">MKNLELQKSVLGSVFTNCYFLMNKETKEMIIVDPADSPELIEQKVLQMGGRPVAILLTHGHFDHILAANEVKEKYGAKLYACQEEEGMLMNPQLSLTSYKDANYVVKADVLLTDLEIFEEAGFRIQAIHTPGHTKGSCCYYIADENVLMSGDMLFYESVGRSDLPTGSTAQIVQSLHKLLKALPDETDVFPGHDCQTTIGHEKRYNPFV</sequence>
<dbReference type="HOGENOM" id="CLU_030571_5_3_9"/>
<dbReference type="Pfam" id="PF00753">
    <property type="entry name" value="Lactamase_B"/>
    <property type="match status" value="1"/>
</dbReference>
<dbReference type="Gene3D" id="3.60.15.10">
    <property type="entry name" value="Ribonuclease Z/Hydroxyacylglutathione hydrolase-like"/>
    <property type="match status" value="1"/>
</dbReference>
<dbReference type="PATRIC" id="fig|476272.21.peg.3066"/>
<dbReference type="GO" id="GO:0046872">
    <property type="term" value="F:metal ion binding"/>
    <property type="evidence" value="ECO:0007669"/>
    <property type="project" value="UniProtKB-KW"/>
</dbReference>
<dbReference type="SUPFAM" id="SSF56281">
    <property type="entry name" value="Metallo-hydrolase/oxidoreductase"/>
    <property type="match status" value="1"/>
</dbReference>
<dbReference type="AlphaFoldDB" id="C0CGU7"/>
<name>C0CGU7_BLAHS</name>
<dbReference type="eggNOG" id="COG0491">
    <property type="taxonomic scope" value="Bacteria"/>
</dbReference>
<reference evidence="6 7" key="1">
    <citation type="submission" date="2009-01" db="EMBL/GenBank/DDBJ databases">
        <authorList>
            <person name="Fulton L."/>
            <person name="Clifton S."/>
            <person name="Fulton B."/>
            <person name="Xu J."/>
            <person name="Minx P."/>
            <person name="Pepin K.H."/>
            <person name="Johnson M."/>
            <person name="Bhonagiri V."/>
            <person name="Nash W.E."/>
            <person name="Mardis E.R."/>
            <person name="Wilson R.K."/>
        </authorList>
    </citation>
    <scope>NUCLEOTIDE SEQUENCE [LARGE SCALE GENOMIC DNA]</scope>
    <source>
        <strain evidence="7">DSM 10507 / JCM 14656 / S5a33</strain>
    </source>
</reference>
<keyword evidence="4" id="KW-0862">Zinc</keyword>
<accession>C0CGU7</accession>
<dbReference type="EMBL" id="ACBZ01000002">
    <property type="protein sequence ID" value="EEG51003.1"/>
    <property type="molecule type" value="Genomic_DNA"/>
</dbReference>
<dbReference type="GeneID" id="86821231"/>
<protein>
    <recommendedName>
        <fullName evidence="5">Metallo-beta-lactamase domain-containing protein</fullName>
    </recommendedName>
</protein>
<organism evidence="6 7">
    <name type="scientific">Blautia hydrogenotrophica (strain DSM 10507 / JCM 14656 / S5a33)</name>
    <name type="common">Ruminococcus hydrogenotrophicus</name>
    <dbReference type="NCBI Taxonomy" id="476272"/>
    <lineage>
        <taxon>Bacteria</taxon>
        <taxon>Bacillati</taxon>
        <taxon>Bacillota</taxon>
        <taxon>Clostridia</taxon>
        <taxon>Lachnospirales</taxon>
        <taxon>Lachnospiraceae</taxon>
        <taxon>Blautia</taxon>
    </lineage>
</organism>
<reference evidence="6 7" key="2">
    <citation type="submission" date="2009-02" db="EMBL/GenBank/DDBJ databases">
        <title>Draft genome sequence of Blautia hydrogenotrophica DSM 10507 (Ruminococcus hydrogenotrophicus DSM 10507).</title>
        <authorList>
            <person name="Sudarsanam P."/>
            <person name="Ley R."/>
            <person name="Guruge J."/>
            <person name="Turnbaugh P.J."/>
            <person name="Mahowald M."/>
            <person name="Liep D."/>
            <person name="Gordon J."/>
        </authorList>
    </citation>
    <scope>NUCLEOTIDE SEQUENCE [LARGE SCALE GENOMIC DNA]</scope>
    <source>
        <strain evidence="7">DSM 10507 / JCM 14656 / S5a33</strain>
    </source>
</reference>
<evidence type="ECO:0000313" key="7">
    <source>
        <dbReference type="Proteomes" id="UP000003100"/>
    </source>
</evidence>
<dbReference type="PANTHER" id="PTHR46233:SF3">
    <property type="entry name" value="HYDROXYACYLGLUTATHIONE HYDROLASE GLOC"/>
    <property type="match status" value="1"/>
</dbReference>
<proteinExistence type="predicted"/>
<keyword evidence="2" id="KW-0479">Metal-binding</keyword>
<evidence type="ECO:0000256" key="4">
    <source>
        <dbReference type="ARBA" id="ARBA00022833"/>
    </source>
</evidence>
<feature type="domain" description="Metallo-beta-lactamase" evidence="5">
    <location>
        <begin position="15"/>
        <end position="193"/>
    </location>
</feature>
<comment type="caution">
    <text evidence="6">The sequence shown here is derived from an EMBL/GenBank/DDBJ whole genome shotgun (WGS) entry which is preliminary data.</text>
</comment>
<dbReference type="InterPro" id="IPR001279">
    <property type="entry name" value="Metallo-B-lactamas"/>
</dbReference>
<gene>
    <name evidence="6" type="ORF">RUMHYD_00060</name>
</gene>
<evidence type="ECO:0000313" key="6">
    <source>
        <dbReference type="EMBL" id="EEG51003.1"/>
    </source>
</evidence>
<evidence type="ECO:0000256" key="1">
    <source>
        <dbReference type="ARBA" id="ARBA00001947"/>
    </source>
</evidence>
<dbReference type="RefSeq" id="WP_005944662.1">
    <property type="nucleotide sequence ID" value="NZ_CP136423.1"/>
</dbReference>
<evidence type="ECO:0000256" key="2">
    <source>
        <dbReference type="ARBA" id="ARBA00022723"/>
    </source>
</evidence>